<dbReference type="Proteomes" id="UP001283361">
    <property type="component" value="Unassembled WGS sequence"/>
</dbReference>
<dbReference type="GO" id="GO:0032432">
    <property type="term" value="C:actin filament bundle"/>
    <property type="evidence" value="ECO:0007669"/>
    <property type="project" value="TreeGrafter"/>
</dbReference>
<dbReference type="CDD" id="cd00051">
    <property type="entry name" value="EFh"/>
    <property type="match status" value="1"/>
</dbReference>
<dbReference type="Gene3D" id="1.10.238.10">
    <property type="entry name" value="EF-hand"/>
    <property type="match status" value="1"/>
</dbReference>
<sequence length="606" mass="67423">MENLTDDQIQQIRQVFDNMDEDGDGRISVEELGAGLNSVGIKMPGYQIREMVVHVDQDKDGFMNLEELKLLYLKESGRGYFRNLLKTVTNEREGGARLEAGSEISSGRAPHSTSLSETLAFSSWINTTLGDDPDCKDMIPVETEGTELFEKCKNGIILCKLVNKSSAGRIDERAINMTDLSEARRKENLTLAINSAQAIGCSTVNIGPDDVAAGEHHLVLGLIWQIIRVGLLSDVSLVHEPGVAQLLEEGETTADLLKLSPEMILLRWVNHHLRKAGQPRRINNFSEDIKDSEAYTWLLKEIAPKDKGVDVSPMQESDLTKRADCMLTQANKIGCRSFVGPAVVVEGNAKLNLAFVANLFNNFPALEGVDETMDIKEETREEKTYRNWMNSLGVSPYVNHIYNDLTNGLVLFQLFDVCKPGLVDWKKVNKKFKQFQARIKKIENCNYVCELGKQMGLSLDGVKGEDIHNGNQTQVLALLWQMMRAYTISKLSDVPLESENAENAIVSWANKKLDEGTRFCGFDDSSLCDSVILVKLLEKLKADSVDWASVNQAAETQEEKLANAHYALSSAQKLGAQIYAMPEEIVEVNPNMTFTVFASLMSCDQA</sequence>
<comment type="caution">
    <text evidence="6">The sequence shown here is derived from an EMBL/GenBank/DDBJ whole genome shotgun (WGS) entry which is preliminary data.</text>
</comment>
<keyword evidence="2" id="KW-0106">Calcium</keyword>
<feature type="domain" description="EF-hand" evidence="5">
    <location>
        <begin position="47"/>
        <end position="78"/>
    </location>
</feature>
<dbReference type="InterPro" id="IPR002048">
    <property type="entry name" value="EF_hand_dom"/>
</dbReference>
<dbReference type="Gene3D" id="1.10.418.10">
    <property type="entry name" value="Calponin-like domain"/>
    <property type="match status" value="4"/>
</dbReference>
<evidence type="ECO:0000259" key="4">
    <source>
        <dbReference type="PROSITE" id="PS50021"/>
    </source>
</evidence>
<evidence type="ECO:0000256" key="2">
    <source>
        <dbReference type="ARBA" id="ARBA00022837"/>
    </source>
</evidence>
<name>A0AAE0YTH7_9GAST</name>
<dbReference type="InterPro" id="IPR011992">
    <property type="entry name" value="EF-hand-dom_pair"/>
</dbReference>
<dbReference type="GO" id="GO:0005509">
    <property type="term" value="F:calcium ion binding"/>
    <property type="evidence" value="ECO:0007669"/>
    <property type="project" value="InterPro"/>
</dbReference>
<feature type="domain" description="Calponin-homology (CH)" evidence="4">
    <location>
        <begin position="259"/>
        <end position="364"/>
    </location>
</feature>
<dbReference type="PROSITE" id="PS00018">
    <property type="entry name" value="EF_HAND_1"/>
    <property type="match status" value="2"/>
</dbReference>
<dbReference type="EMBL" id="JAWDGP010005588">
    <property type="protein sequence ID" value="KAK3755773.1"/>
    <property type="molecule type" value="Genomic_DNA"/>
</dbReference>
<accession>A0AAE0YTH7</accession>
<organism evidence="6 7">
    <name type="scientific">Elysia crispata</name>
    <name type="common">lettuce slug</name>
    <dbReference type="NCBI Taxonomy" id="231223"/>
    <lineage>
        <taxon>Eukaryota</taxon>
        <taxon>Metazoa</taxon>
        <taxon>Spiralia</taxon>
        <taxon>Lophotrochozoa</taxon>
        <taxon>Mollusca</taxon>
        <taxon>Gastropoda</taxon>
        <taxon>Heterobranchia</taxon>
        <taxon>Euthyneura</taxon>
        <taxon>Panpulmonata</taxon>
        <taxon>Sacoglossa</taxon>
        <taxon>Placobranchoidea</taxon>
        <taxon>Plakobranchidae</taxon>
        <taxon>Elysia</taxon>
    </lineage>
</organism>
<dbReference type="GO" id="GO:0005884">
    <property type="term" value="C:actin filament"/>
    <property type="evidence" value="ECO:0007669"/>
    <property type="project" value="TreeGrafter"/>
</dbReference>
<dbReference type="InterPro" id="IPR039959">
    <property type="entry name" value="Fimbrin/Plastin"/>
</dbReference>
<dbReference type="PROSITE" id="PS50222">
    <property type="entry name" value="EF_HAND_2"/>
    <property type="match status" value="2"/>
</dbReference>
<dbReference type="PANTHER" id="PTHR19961:SF18">
    <property type="entry name" value="FI19014P1"/>
    <property type="match status" value="1"/>
</dbReference>
<evidence type="ECO:0000256" key="3">
    <source>
        <dbReference type="ARBA" id="ARBA00023203"/>
    </source>
</evidence>
<dbReference type="GO" id="GO:0005737">
    <property type="term" value="C:cytoplasm"/>
    <property type="evidence" value="ECO:0007669"/>
    <property type="project" value="TreeGrafter"/>
</dbReference>
<feature type="domain" description="Calponin-homology (CH)" evidence="4">
    <location>
        <begin position="115"/>
        <end position="231"/>
    </location>
</feature>
<dbReference type="InterPro" id="IPR018247">
    <property type="entry name" value="EF_Hand_1_Ca_BS"/>
</dbReference>
<evidence type="ECO:0000256" key="1">
    <source>
        <dbReference type="ARBA" id="ARBA00022737"/>
    </source>
</evidence>
<dbReference type="Pfam" id="PF00307">
    <property type="entry name" value="CH"/>
    <property type="match status" value="4"/>
</dbReference>
<dbReference type="SMART" id="SM00054">
    <property type="entry name" value="EFh"/>
    <property type="match status" value="2"/>
</dbReference>
<feature type="domain" description="Calponin-homology (CH)" evidence="4">
    <location>
        <begin position="499"/>
        <end position="605"/>
    </location>
</feature>
<evidence type="ECO:0000313" key="6">
    <source>
        <dbReference type="EMBL" id="KAK3755773.1"/>
    </source>
</evidence>
<dbReference type="SMART" id="SM00033">
    <property type="entry name" value="CH"/>
    <property type="match status" value="4"/>
</dbReference>
<feature type="domain" description="EF-hand" evidence="5">
    <location>
        <begin position="7"/>
        <end position="42"/>
    </location>
</feature>
<dbReference type="Pfam" id="PF13499">
    <property type="entry name" value="EF-hand_7"/>
    <property type="match status" value="1"/>
</dbReference>
<dbReference type="CDD" id="cd21298">
    <property type="entry name" value="CH_PLS_rpt3"/>
    <property type="match status" value="1"/>
</dbReference>
<dbReference type="FunFam" id="1.10.418.10:FF:000027">
    <property type="entry name" value="Probable fimbrin"/>
    <property type="match status" value="1"/>
</dbReference>
<reference evidence="6" key="1">
    <citation type="journal article" date="2023" name="G3 (Bethesda)">
        <title>A reference genome for the long-term kleptoplast-retaining sea slug Elysia crispata morphotype clarki.</title>
        <authorList>
            <person name="Eastman K.E."/>
            <person name="Pendleton A.L."/>
            <person name="Shaikh M.A."/>
            <person name="Suttiyut T."/>
            <person name="Ogas R."/>
            <person name="Tomko P."/>
            <person name="Gavelis G."/>
            <person name="Widhalm J.R."/>
            <person name="Wisecaver J.H."/>
        </authorList>
    </citation>
    <scope>NUCLEOTIDE SEQUENCE</scope>
    <source>
        <strain evidence="6">ECLA1</strain>
    </source>
</reference>
<dbReference type="PROSITE" id="PS50021">
    <property type="entry name" value="CH"/>
    <property type="match status" value="4"/>
</dbReference>
<dbReference type="PANTHER" id="PTHR19961">
    <property type="entry name" value="FIMBRIN/PLASTIN"/>
    <property type="match status" value="1"/>
</dbReference>
<evidence type="ECO:0000313" key="7">
    <source>
        <dbReference type="Proteomes" id="UP001283361"/>
    </source>
</evidence>
<dbReference type="SUPFAM" id="SSF47473">
    <property type="entry name" value="EF-hand"/>
    <property type="match status" value="1"/>
</dbReference>
<dbReference type="GO" id="GO:0051639">
    <property type="term" value="P:actin filament network formation"/>
    <property type="evidence" value="ECO:0007669"/>
    <property type="project" value="TreeGrafter"/>
</dbReference>
<dbReference type="InterPro" id="IPR001715">
    <property type="entry name" value="CH_dom"/>
</dbReference>
<dbReference type="SUPFAM" id="SSF47576">
    <property type="entry name" value="Calponin-homology domain, CH-domain"/>
    <property type="match status" value="1"/>
</dbReference>
<keyword evidence="7" id="KW-1185">Reference proteome</keyword>
<dbReference type="GO" id="GO:0051017">
    <property type="term" value="P:actin filament bundle assembly"/>
    <property type="evidence" value="ECO:0007669"/>
    <property type="project" value="InterPro"/>
</dbReference>
<dbReference type="InterPro" id="IPR036872">
    <property type="entry name" value="CH_dom_sf"/>
</dbReference>
<proteinExistence type="predicted"/>
<dbReference type="PROSITE" id="PS00019">
    <property type="entry name" value="ACTININ_1"/>
    <property type="match status" value="1"/>
</dbReference>
<evidence type="ECO:0008006" key="8">
    <source>
        <dbReference type="Google" id="ProtNLM"/>
    </source>
</evidence>
<protein>
    <recommendedName>
        <fullName evidence="8">Fimbrin</fullName>
    </recommendedName>
</protein>
<dbReference type="AlphaFoldDB" id="A0AAE0YTH7"/>
<evidence type="ECO:0000259" key="5">
    <source>
        <dbReference type="PROSITE" id="PS50222"/>
    </source>
</evidence>
<gene>
    <name evidence="6" type="ORF">RRG08_033950</name>
</gene>
<dbReference type="GO" id="GO:0051015">
    <property type="term" value="F:actin filament binding"/>
    <property type="evidence" value="ECO:0007669"/>
    <property type="project" value="InterPro"/>
</dbReference>
<feature type="domain" description="Calponin-homology (CH)" evidence="4">
    <location>
        <begin position="379"/>
        <end position="487"/>
    </location>
</feature>
<dbReference type="CDD" id="cd21295">
    <property type="entry name" value="CH_PLS_rpt2"/>
    <property type="match status" value="1"/>
</dbReference>
<keyword evidence="3" id="KW-0009">Actin-binding</keyword>
<keyword evidence="1" id="KW-0677">Repeat</keyword>
<dbReference type="InterPro" id="IPR001589">
    <property type="entry name" value="Actinin_actin-bd_CS"/>
</dbReference>
<dbReference type="FunFam" id="1.10.418.10:FF:000042">
    <property type="entry name" value="Fimbrin, putative"/>
    <property type="match status" value="1"/>
</dbReference>